<dbReference type="PROSITE" id="PS51194">
    <property type="entry name" value="HELICASE_CTER"/>
    <property type="match status" value="1"/>
</dbReference>
<dbReference type="GO" id="GO:0016787">
    <property type="term" value="F:hydrolase activity"/>
    <property type="evidence" value="ECO:0007669"/>
    <property type="project" value="UniProtKB-KW"/>
</dbReference>
<dbReference type="SMART" id="SM00487">
    <property type="entry name" value="DEXDc"/>
    <property type="match status" value="1"/>
</dbReference>
<keyword evidence="9" id="KW-0238">DNA-binding</keyword>
<evidence type="ECO:0000259" key="15">
    <source>
        <dbReference type="PROSITE" id="PS51194"/>
    </source>
</evidence>
<evidence type="ECO:0000313" key="17">
    <source>
        <dbReference type="Proteomes" id="UP000005237"/>
    </source>
</evidence>
<feature type="domain" description="Helicase ATP-binding" evidence="14">
    <location>
        <begin position="401"/>
        <end position="569"/>
    </location>
</feature>
<keyword evidence="17" id="KW-1185">Reference proteome</keyword>
<evidence type="ECO:0000256" key="2">
    <source>
        <dbReference type="ARBA" id="ARBA00007025"/>
    </source>
</evidence>
<sequence length="994" mass="114639">MSSSKFESGERVRIAHQGNAQSSSLQADMDAKKAMLSHNINGSLNKNIVRPARTSGAGTKYGATKPKKPKKGSDDEDDEDYVDEEMGSEDEEDFDQEDDDDDYEDESTRKRKTPAKKKAAPRERYRDESETPEPETRRIRTLSDSSDDEWLTKPRFDDSISPKNVMRTQLAKRNAVSKRKIVIDDESEDDDFINDKEDDEEEPVEDDEKNVEEEEEEEKVPTMKEGQSLKAVAEKEKKEKKKKYESDEDWEEDEDDMNADGDETPSDDSDIEERRAKRGENKNQRECREFFNSASRETLLQQARINDKIADFVMCTRPFNIYSEMVNKMKKVTRGTHAIEAYMEFLDKRGILSRILDDCKDHAKTVAKDFERCTEGPLELPLLKEGCTLHDYQLVGVKWLIMMNNKELNSILGDEMGLGKTIQIVAFLSYLKQIGKSGPHLVVVPSSTIENWIGEFHKWCPKLKLLTYYGTQDERKHLRHRVKKQKDNIDVILTTYNMVTSKSDDKKFFKNFSLNYVIYDEGHMLKNCDSERYRGLMKVKGKRKILLTGTPLQNNLIELVSLMYFVLYKVFNKYCEDISHLLQHFKQLGPALDSKDKALYQKDRIEEAKSILQPYILRRLKNQVLTSLPPKTEQVIEVEMKKQQKELYDDIVDVLQRAEDSGESYGSLMRLRQAANHPLLRRSQYTEKKLDQIAKQLCLKEKSYADKKWQHVAEDLAYLSDIKIHQLCEKFRCTSRFLLNEDIALRSGKCEQLDKMLPPIQEKGDKVLIFSQFTSMLDILEVYLNIRGYSYKRLDGQTPVLDRQEMINEFNVSKEIFVFLLSTKAGGLGINLTSANHIIIHDIDFNPYNDKQAEDRCHRMGQEKKVHVTRLISKGTVEIGMLMLAKKKLQLEKQVTDGVKGQLDEDALRELKEEEEEMIDGRDLNKLLSSAINGRYDDVEDSGESNGAEEKPSKSEDTSGVNEGGEEEEEEAPKEVVATEKEENEQKVEEPTPA</sequence>
<dbReference type="SMART" id="SM00490">
    <property type="entry name" value="HELICc"/>
    <property type="match status" value="1"/>
</dbReference>
<evidence type="ECO:0000256" key="13">
    <source>
        <dbReference type="SAM" id="MobiDB-lite"/>
    </source>
</evidence>
<dbReference type="Gene3D" id="3.40.50.300">
    <property type="entry name" value="P-loop containing nucleotide triphosphate hydrolases"/>
    <property type="match status" value="1"/>
</dbReference>
<comment type="function">
    <text evidence="11">DNA helicase that possesses intrinsic ATP-dependent nucleosome-remodeling activity and is both required for DNA repair and heterochromatin organization. Promotes DNA end resection of double-strand breaks (DSBs) following DNA damage: probably acts by weakening histone DNA interactions in nucleosomes flanking DSBs.</text>
</comment>
<keyword evidence="10" id="KW-0539">Nucleus</keyword>
<evidence type="ECO:0000256" key="12">
    <source>
        <dbReference type="ARBA" id="ARBA00069890"/>
    </source>
</evidence>
<evidence type="ECO:0000256" key="8">
    <source>
        <dbReference type="ARBA" id="ARBA00022853"/>
    </source>
</evidence>
<dbReference type="EnsemblMetazoa" id="CJA19433.1">
    <property type="protein sequence ID" value="CJA19433.1"/>
    <property type="gene ID" value="WBGene00138638"/>
</dbReference>
<dbReference type="CDD" id="cd17998">
    <property type="entry name" value="DEXHc_SMARCAD1"/>
    <property type="match status" value="1"/>
</dbReference>
<dbReference type="Pfam" id="PF00176">
    <property type="entry name" value="SNF2-rel_dom"/>
    <property type="match status" value="1"/>
</dbReference>
<name>A0A8R1E5C0_CAEJA</name>
<evidence type="ECO:0000313" key="16">
    <source>
        <dbReference type="EnsemblMetazoa" id="CJA19433.1"/>
    </source>
</evidence>
<dbReference type="PROSITE" id="PS51192">
    <property type="entry name" value="HELICASE_ATP_BIND_1"/>
    <property type="match status" value="1"/>
</dbReference>
<dbReference type="FunFam" id="3.40.50.10810:FF:000014">
    <property type="entry name" value="SWI/SNF-related matrix-associated actin-dependent regulator of chromatin subfamily A containing DEAD/H box 1"/>
    <property type="match status" value="1"/>
</dbReference>
<dbReference type="InterPro" id="IPR038718">
    <property type="entry name" value="SNF2-like_sf"/>
</dbReference>
<evidence type="ECO:0000256" key="4">
    <source>
        <dbReference type="ARBA" id="ARBA00022741"/>
    </source>
</evidence>
<dbReference type="InterPro" id="IPR000330">
    <property type="entry name" value="SNF2_N"/>
</dbReference>
<dbReference type="GO" id="GO:0003678">
    <property type="term" value="F:DNA helicase activity"/>
    <property type="evidence" value="ECO:0007669"/>
    <property type="project" value="UniProtKB-EC"/>
</dbReference>
<comment type="similarity">
    <text evidence="2">Belongs to the SNF2/RAD54 helicase family.</text>
</comment>
<dbReference type="SUPFAM" id="SSF52540">
    <property type="entry name" value="P-loop containing nucleoside triphosphate hydrolases"/>
    <property type="match status" value="2"/>
</dbReference>
<reference evidence="16" key="2">
    <citation type="submission" date="2022-06" db="UniProtKB">
        <authorList>
            <consortium name="EnsemblMetazoa"/>
        </authorList>
    </citation>
    <scope>IDENTIFICATION</scope>
    <source>
        <strain evidence="16">DF5081</strain>
    </source>
</reference>
<feature type="region of interest" description="Disordered" evidence="13">
    <location>
        <begin position="935"/>
        <end position="994"/>
    </location>
</feature>
<dbReference type="GO" id="GO:0005634">
    <property type="term" value="C:nucleus"/>
    <property type="evidence" value="ECO:0007669"/>
    <property type="project" value="UniProtKB-SubCell"/>
</dbReference>
<evidence type="ECO:0000256" key="1">
    <source>
        <dbReference type="ARBA" id="ARBA00004123"/>
    </source>
</evidence>
<dbReference type="GO" id="GO:0005694">
    <property type="term" value="C:chromosome"/>
    <property type="evidence" value="ECO:0007669"/>
    <property type="project" value="UniProtKB-ARBA"/>
</dbReference>
<dbReference type="Gene3D" id="3.40.50.10810">
    <property type="entry name" value="Tandem AAA-ATPase domain"/>
    <property type="match status" value="1"/>
</dbReference>
<keyword evidence="7" id="KW-0067">ATP-binding</keyword>
<keyword evidence="6" id="KW-0347">Helicase</keyword>
<evidence type="ECO:0000256" key="5">
    <source>
        <dbReference type="ARBA" id="ARBA00022801"/>
    </source>
</evidence>
<dbReference type="InterPro" id="IPR014001">
    <property type="entry name" value="Helicase_ATP-bd"/>
</dbReference>
<evidence type="ECO:0000256" key="11">
    <source>
        <dbReference type="ARBA" id="ARBA00059294"/>
    </source>
</evidence>
<feature type="compositionally biased region" description="Acidic residues" evidence="13">
    <location>
        <begin position="246"/>
        <end position="271"/>
    </location>
</feature>
<feature type="compositionally biased region" description="Acidic residues" evidence="13">
    <location>
        <begin position="74"/>
        <end position="105"/>
    </location>
</feature>
<reference evidence="17" key="1">
    <citation type="submission" date="2010-08" db="EMBL/GenBank/DDBJ databases">
        <authorList>
            <consortium name="Caenorhabditis japonica Sequencing Consortium"/>
            <person name="Wilson R.K."/>
        </authorList>
    </citation>
    <scope>NUCLEOTIDE SEQUENCE [LARGE SCALE GENOMIC DNA]</scope>
    <source>
        <strain evidence="17">DF5081</strain>
    </source>
</reference>
<keyword evidence="4" id="KW-0547">Nucleotide-binding</keyword>
<evidence type="ECO:0000256" key="9">
    <source>
        <dbReference type="ARBA" id="ARBA00023125"/>
    </source>
</evidence>
<dbReference type="GO" id="GO:0006325">
    <property type="term" value="P:chromatin organization"/>
    <property type="evidence" value="ECO:0007669"/>
    <property type="project" value="UniProtKB-KW"/>
</dbReference>
<dbReference type="GO" id="GO:0003677">
    <property type="term" value="F:DNA binding"/>
    <property type="evidence" value="ECO:0007669"/>
    <property type="project" value="UniProtKB-KW"/>
</dbReference>
<dbReference type="InterPro" id="IPR001650">
    <property type="entry name" value="Helicase_C-like"/>
</dbReference>
<organism evidence="16 17">
    <name type="scientific">Caenorhabditis japonica</name>
    <dbReference type="NCBI Taxonomy" id="281687"/>
    <lineage>
        <taxon>Eukaryota</taxon>
        <taxon>Metazoa</taxon>
        <taxon>Ecdysozoa</taxon>
        <taxon>Nematoda</taxon>
        <taxon>Chromadorea</taxon>
        <taxon>Rhabditida</taxon>
        <taxon>Rhabditina</taxon>
        <taxon>Rhabditomorpha</taxon>
        <taxon>Rhabditoidea</taxon>
        <taxon>Rhabditidae</taxon>
        <taxon>Peloderinae</taxon>
        <taxon>Caenorhabditis</taxon>
    </lineage>
</organism>
<feature type="compositionally biased region" description="Basic and acidic residues" evidence="13">
    <location>
        <begin position="973"/>
        <end position="994"/>
    </location>
</feature>
<keyword evidence="8" id="KW-0156">Chromatin regulator</keyword>
<feature type="region of interest" description="Disordered" evidence="13">
    <location>
        <begin position="1"/>
        <end position="284"/>
    </location>
</feature>
<dbReference type="PANTHER" id="PTHR10799">
    <property type="entry name" value="SNF2/RAD54 HELICASE FAMILY"/>
    <property type="match status" value="1"/>
</dbReference>
<feature type="compositionally biased region" description="Basic and acidic residues" evidence="13">
    <location>
        <begin position="150"/>
        <end position="160"/>
    </location>
</feature>
<feature type="compositionally biased region" description="Basic and acidic residues" evidence="13">
    <location>
        <begin position="232"/>
        <end position="245"/>
    </location>
</feature>
<feature type="compositionally biased region" description="Basic residues" evidence="13">
    <location>
        <begin position="109"/>
        <end position="119"/>
    </location>
</feature>
<dbReference type="InterPro" id="IPR027417">
    <property type="entry name" value="P-loop_NTPase"/>
</dbReference>
<feature type="compositionally biased region" description="Acidic residues" evidence="13">
    <location>
        <begin position="184"/>
        <end position="218"/>
    </location>
</feature>
<dbReference type="AlphaFoldDB" id="A0A8R1E5C0"/>
<proteinExistence type="inferred from homology"/>
<evidence type="ECO:0000256" key="10">
    <source>
        <dbReference type="ARBA" id="ARBA00023242"/>
    </source>
</evidence>
<feature type="domain" description="Helicase C-terminal" evidence="15">
    <location>
        <begin position="752"/>
        <end position="919"/>
    </location>
</feature>
<dbReference type="Proteomes" id="UP000005237">
    <property type="component" value="Unassembled WGS sequence"/>
</dbReference>
<feature type="compositionally biased region" description="Basic and acidic residues" evidence="13">
    <location>
        <begin position="120"/>
        <end position="138"/>
    </location>
</feature>
<feature type="compositionally biased region" description="Basic and acidic residues" evidence="13">
    <location>
        <begin position="948"/>
        <end position="957"/>
    </location>
</feature>
<evidence type="ECO:0000256" key="7">
    <source>
        <dbReference type="ARBA" id="ARBA00022840"/>
    </source>
</evidence>
<keyword evidence="5" id="KW-0378">Hydrolase</keyword>
<dbReference type="CDD" id="cd18793">
    <property type="entry name" value="SF2_C_SNF"/>
    <property type="match status" value="1"/>
</dbReference>
<evidence type="ECO:0000259" key="14">
    <source>
        <dbReference type="PROSITE" id="PS51192"/>
    </source>
</evidence>
<protein>
    <recommendedName>
        <fullName evidence="12">SWI/SNF-related matrix-associated actin-dependent regulator of chromatin subfamily A containing DEAD/H box 1 homolog</fullName>
        <ecNumber evidence="3">3.6.4.12</ecNumber>
    </recommendedName>
</protein>
<dbReference type="Pfam" id="PF00271">
    <property type="entry name" value="Helicase_C"/>
    <property type="match status" value="1"/>
</dbReference>
<accession>A0A8R1E5C0</accession>
<evidence type="ECO:0000256" key="3">
    <source>
        <dbReference type="ARBA" id="ARBA00012551"/>
    </source>
</evidence>
<dbReference type="GO" id="GO:0005524">
    <property type="term" value="F:ATP binding"/>
    <property type="evidence" value="ECO:0007669"/>
    <property type="project" value="UniProtKB-KW"/>
</dbReference>
<dbReference type="InterPro" id="IPR049730">
    <property type="entry name" value="SNF2/RAD54-like_C"/>
</dbReference>
<evidence type="ECO:0000256" key="6">
    <source>
        <dbReference type="ARBA" id="ARBA00022806"/>
    </source>
</evidence>
<comment type="subcellular location">
    <subcellularLocation>
        <location evidence="1">Nucleus</location>
    </subcellularLocation>
</comment>
<dbReference type="EC" id="3.6.4.12" evidence="3"/>
<feature type="compositionally biased region" description="Basic and acidic residues" evidence="13">
    <location>
        <begin position="272"/>
        <end position="284"/>
    </location>
</feature>